<keyword evidence="3" id="KW-1185">Reference proteome</keyword>
<dbReference type="Pfam" id="PF00646">
    <property type="entry name" value="F-box"/>
    <property type="match status" value="1"/>
</dbReference>
<evidence type="ECO:0000313" key="3">
    <source>
        <dbReference type="Proteomes" id="UP000593562"/>
    </source>
</evidence>
<organism evidence="2 3">
    <name type="scientific">Tripterygium wilfordii</name>
    <name type="common">Thunder God vine</name>
    <dbReference type="NCBI Taxonomy" id="458696"/>
    <lineage>
        <taxon>Eukaryota</taxon>
        <taxon>Viridiplantae</taxon>
        <taxon>Streptophyta</taxon>
        <taxon>Embryophyta</taxon>
        <taxon>Tracheophyta</taxon>
        <taxon>Spermatophyta</taxon>
        <taxon>Magnoliopsida</taxon>
        <taxon>eudicotyledons</taxon>
        <taxon>Gunneridae</taxon>
        <taxon>Pentapetalae</taxon>
        <taxon>rosids</taxon>
        <taxon>fabids</taxon>
        <taxon>Celastrales</taxon>
        <taxon>Celastraceae</taxon>
        <taxon>Tripterygium</taxon>
    </lineage>
</organism>
<dbReference type="OrthoDB" id="1868670at2759"/>
<dbReference type="InterPro" id="IPR050232">
    <property type="entry name" value="FBL13/AtMIF1-like"/>
</dbReference>
<evidence type="ECO:0000313" key="2">
    <source>
        <dbReference type="EMBL" id="KAF5726423.1"/>
    </source>
</evidence>
<reference evidence="2 3" key="1">
    <citation type="journal article" date="2020" name="Nat. Commun.">
        <title>Genome of Tripterygium wilfordii and identification of cytochrome P450 involved in triptolide biosynthesis.</title>
        <authorList>
            <person name="Tu L."/>
            <person name="Su P."/>
            <person name="Zhang Z."/>
            <person name="Gao L."/>
            <person name="Wang J."/>
            <person name="Hu T."/>
            <person name="Zhou J."/>
            <person name="Zhang Y."/>
            <person name="Zhao Y."/>
            <person name="Liu Y."/>
            <person name="Song Y."/>
            <person name="Tong Y."/>
            <person name="Lu Y."/>
            <person name="Yang J."/>
            <person name="Xu C."/>
            <person name="Jia M."/>
            <person name="Peters R.J."/>
            <person name="Huang L."/>
            <person name="Gao W."/>
        </authorList>
    </citation>
    <scope>NUCLEOTIDE SEQUENCE [LARGE SCALE GENOMIC DNA]</scope>
    <source>
        <strain evidence="3">cv. XIE 37</strain>
        <tissue evidence="2">Leaf</tissue>
    </source>
</reference>
<dbReference type="CDD" id="cd22160">
    <property type="entry name" value="F-box_AtFBL13-like"/>
    <property type="match status" value="1"/>
</dbReference>
<feature type="domain" description="F-box" evidence="1">
    <location>
        <begin position="26"/>
        <end position="74"/>
    </location>
</feature>
<proteinExistence type="predicted"/>
<dbReference type="InParanoid" id="A0A7J7BX18"/>
<dbReference type="SMART" id="SM00579">
    <property type="entry name" value="FBD"/>
    <property type="match status" value="1"/>
</dbReference>
<name>A0A7J7BX18_TRIWF</name>
<dbReference type="InterPro" id="IPR055357">
    <property type="entry name" value="LRR_At1g61320_AtMIF1"/>
</dbReference>
<dbReference type="FunCoup" id="A0A7J7BX18">
    <property type="interactions" value="45"/>
</dbReference>
<dbReference type="Proteomes" id="UP000593562">
    <property type="component" value="Unassembled WGS sequence"/>
</dbReference>
<dbReference type="PANTHER" id="PTHR31900:SF32">
    <property type="entry name" value="F-BOX_RNI_FBD-LIKE DOMAIN PROTEIN"/>
    <property type="match status" value="1"/>
</dbReference>
<dbReference type="Pfam" id="PF08387">
    <property type="entry name" value="FBD"/>
    <property type="match status" value="1"/>
</dbReference>
<dbReference type="AlphaFoldDB" id="A0A7J7BX18"/>
<dbReference type="PANTHER" id="PTHR31900">
    <property type="entry name" value="F-BOX/RNI SUPERFAMILY PROTEIN-RELATED"/>
    <property type="match status" value="1"/>
</dbReference>
<accession>A0A7J7BX18</accession>
<dbReference type="SUPFAM" id="SSF52047">
    <property type="entry name" value="RNI-like"/>
    <property type="match status" value="1"/>
</dbReference>
<dbReference type="InterPro" id="IPR036047">
    <property type="entry name" value="F-box-like_dom_sf"/>
</dbReference>
<dbReference type="EMBL" id="JAAARO010000022">
    <property type="protein sequence ID" value="KAF5726423.1"/>
    <property type="molecule type" value="Genomic_DNA"/>
</dbReference>
<dbReference type="PROSITE" id="PS50181">
    <property type="entry name" value="FBOX"/>
    <property type="match status" value="1"/>
</dbReference>
<dbReference type="Pfam" id="PF23622">
    <property type="entry name" value="LRR_At1g61320_AtMIF1"/>
    <property type="match status" value="1"/>
</dbReference>
<evidence type="ECO:0000259" key="1">
    <source>
        <dbReference type="PROSITE" id="PS50181"/>
    </source>
</evidence>
<dbReference type="InterPro" id="IPR053781">
    <property type="entry name" value="F-box_AtFBL13-like"/>
</dbReference>
<gene>
    <name evidence="2" type="ORF">HS088_TW22G00101</name>
</gene>
<comment type="caution">
    <text evidence="2">The sequence shown here is derived from an EMBL/GenBank/DDBJ whole genome shotgun (WGS) entry which is preliminary data.</text>
</comment>
<sequence>METRSGKRRKFSINECDEEENSVVPIDRISDLSDAVLHHILSLLPIKSIAQTSVLSKRFRSIWSTFPDLDFTTITHIGSISSSPKSIRRNRKKCYPFSSIDFINKVLSLRHKESDIRALRFRARLSFSHLNSLFRRSIRQNVQELHAEVANDGYFNLPRCVVTSQSLRALKLRSRYPGLRLPPLSVVTSGFKFLHTLSLSFVLLSNQSSVLDLFTESSFQNLKKLYLNTCIRLKNLKIGCRNLEDVTVENCSGLDGLEICGGKLERLIVSSCFDMYSDKSWVKIDAPRLKSILWEYNAITGTSCLEKLRALEEASIGRFALQEEKDVSVEKLQSVSNFVSALSHARSLTLQRQCVEILSNKNYWAHLLHPFNSLKYLKLHTGFNKHNIPAIAWLFRSSPTLHILILMITTETKSGRRQWNRDMWDMSVSEDELYWESQTCNLKPFLENLRVVRIHGFLEYENEVCLAKFLLKHGKALQEMTLCPEKCNSRDSLRRQKVRSQMMGFSWASSNAKFAFQ</sequence>
<protein>
    <submittedName>
        <fullName evidence="2">Putative F-box/FBD/LRR-repeat protein</fullName>
    </submittedName>
</protein>
<dbReference type="SUPFAM" id="SSF81383">
    <property type="entry name" value="F-box domain"/>
    <property type="match status" value="1"/>
</dbReference>
<dbReference type="InterPro" id="IPR001810">
    <property type="entry name" value="F-box_dom"/>
</dbReference>
<dbReference type="InterPro" id="IPR006566">
    <property type="entry name" value="FBD"/>
</dbReference>
<dbReference type="Gene3D" id="1.20.1280.50">
    <property type="match status" value="1"/>
</dbReference>